<dbReference type="Pfam" id="PF20434">
    <property type="entry name" value="BD-FAE"/>
    <property type="match status" value="1"/>
</dbReference>
<protein>
    <submittedName>
        <fullName evidence="4">RHTO0S10e02960g1_1</fullName>
    </submittedName>
</protein>
<accession>A0A061B4M8</accession>
<dbReference type="InterPro" id="IPR050300">
    <property type="entry name" value="GDXG_lipolytic_enzyme"/>
</dbReference>
<evidence type="ECO:0000256" key="1">
    <source>
        <dbReference type="ARBA" id="ARBA00022801"/>
    </source>
</evidence>
<sequence>MAEFATHFDIPYADVSSPRHALDLYIPPSASPSTPLFVWIHGGAWQEECKENSRPSFAPLLVKHTGLPVACVEYRLSPHVSHPAHILDVIAGFETLTGPLLECEGGEAKWDRKTLFIGGHSVGAWMTTTLVLRPPPGHDSFFVPTHIRTAIKRAIPVVGIYDHVSTLEEYPDYQEWVAAAFPDPSKYKTESPARWDKFDDEAGKNLQFLVIQSWEDELVSPRQARVLIRRLRQLYGSALAKEMEIPAEAPVEEEEKKQLPPNVEVDFDSVGSTHMGMLDREELPRRIGQYLQDVRK</sequence>
<keyword evidence="1" id="KW-0378">Hydrolase</keyword>
<reference evidence="4" key="1">
    <citation type="journal article" date="2014" name="Genome Announc.">
        <title>Draft genome sequence of Rhodosporidium toruloides CECT1137, an oleaginous yeast of biotechnological interest.</title>
        <authorList>
            <person name="Morin N."/>
            <person name="Calcas X."/>
            <person name="Devillers H."/>
            <person name="Durrens P."/>
            <person name="Sherman D.J."/>
            <person name="Nicaud J.-M."/>
            <person name="Neuveglise C."/>
        </authorList>
    </citation>
    <scope>NUCLEOTIDE SEQUENCE</scope>
    <source>
        <strain evidence="4">CECT1137</strain>
    </source>
</reference>
<dbReference type="PANTHER" id="PTHR48081:SF33">
    <property type="entry name" value="KYNURENINE FORMAMIDASE"/>
    <property type="match status" value="1"/>
</dbReference>
<dbReference type="OrthoDB" id="6495301at2759"/>
<evidence type="ECO:0000259" key="3">
    <source>
        <dbReference type="Pfam" id="PF20434"/>
    </source>
</evidence>
<dbReference type="InterPro" id="IPR029058">
    <property type="entry name" value="AB_hydrolase_fold"/>
</dbReference>
<proteinExistence type="predicted"/>
<organism evidence="4">
    <name type="scientific">Rhodotorula toruloides</name>
    <name type="common">Yeast</name>
    <name type="synonym">Rhodosporidium toruloides</name>
    <dbReference type="NCBI Taxonomy" id="5286"/>
    <lineage>
        <taxon>Eukaryota</taxon>
        <taxon>Fungi</taxon>
        <taxon>Dikarya</taxon>
        <taxon>Basidiomycota</taxon>
        <taxon>Pucciniomycotina</taxon>
        <taxon>Microbotryomycetes</taxon>
        <taxon>Sporidiobolales</taxon>
        <taxon>Sporidiobolaceae</taxon>
        <taxon>Rhodotorula</taxon>
    </lineage>
</organism>
<dbReference type="Gene3D" id="3.40.50.1820">
    <property type="entry name" value="alpha/beta hydrolase"/>
    <property type="match status" value="1"/>
</dbReference>
<dbReference type="AlphaFoldDB" id="A0A061B4M8"/>
<dbReference type="GO" id="GO:0016787">
    <property type="term" value="F:hydrolase activity"/>
    <property type="evidence" value="ECO:0007669"/>
    <property type="project" value="UniProtKB-KW"/>
</dbReference>
<dbReference type="PANTHER" id="PTHR48081">
    <property type="entry name" value="AB HYDROLASE SUPERFAMILY PROTEIN C4A8.06C"/>
    <property type="match status" value="1"/>
</dbReference>
<dbReference type="SUPFAM" id="SSF53474">
    <property type="entry name" value="alpha/beta-Hydrolases"/>
    <property type="match status" value="1"/>
</dbReference>
<gene>
    <name evidence="4" type="ORF">RHTO0S_10e02960g</name>
</gene>
<name>A0A061B4M8_RHOTO</name>
<feature type="region of interest" description="Disordered" evidence="2">
    <location>
        <begin position="246"/>
        <end position="268"/>
    </location>
</feature>
<dbReference type="EMBL" id="LK052945">
    <property type="protein sequence ID" value="CDR44906.1"/>
    <property type="molecule type" value="Genomic_DNA"/>
</dbReference>
<evidence type="ECO:0000313" key="4">
    <source>
        <dbReference type="EMBL" id="CDR44906.1"/>
    </source>
</evidence>
<dbReference type="InterPro" id="IPR049492">
    <property type="entry name" value="BD-FAE-like_dom"/>
</dbReference>
<feature type="domain" description="BD-FAE-like" evidence="3">
    <location>
        <begin position="22"/>
        <end position="230"/>
    </location>
</feature>
<evidence type="ECO:0000256" key="2">
    <source>
        <dbReference type="SAM" id="MobiDB-lite"/>
    </source>
</evidence>